<protein>
    <submittedName>
        <fullName evidence="1">Uncharacterized protein</fullName>
    </submittedName>
</protein>
<dbReference type="Proteomes" id="UP001186974">
    <property type="component" value="Unassembled WGS sequence"/>
</dbReference>
<proteinExistence type="predicted"/>
<evidence type="ECO:0000313" key="1">
    <source>
        <dbReference type="EMBL" id="KAK3064000.1"/>
    </source>
</evidence>
<accession>A0ACC3D9K9</accession>
<sequence length="859" mass="97559">KHINYFVVEEARTLVERRGRDGQGLEDGEPSQRIWEDLKSRYDRAQEKQRQRRTEAATGQEHRSELTPWLRATGYHAHLEGLPPKKISLSYELPDREEEPELFAVCGSIDRLLRKGMAILRNDEGLEKRQLSRLNAKLLNTFRGAEMSQDPIKPLQNSKSMSTYISCRQKLVCYFWRVTRDNYLQVKDKQLFRPTDRQKECLTELYERVSSTVQTDTLEGEGEKIWEEKVEREVDSAVLNLSTSVIQHRLTDRVFDSVMVSFAAMLAWDSTKQTWKDVNNYTSYLSQLIYDCQIIVLLQCLEVTDSDEGRSLTNCIVSVRDDWLLNDTPGPVAELSGSRLLGFEIGRNTVNQAQVRWHSDEKTIVYKDIRLTMAQLQELVAKELQAATDILERDLCFGMEDVPQYELSQLVDNWDTSSPGQSFLTDTRNGPYISEGQTWIFDQLRLHPELTKLVYRNDKASLWQLSSNVLAEYENAVQRFLQCMAVLVHVASGQPARRPELLGLRWCNKQADKRNLFIHDGYLLFILTYHKSINMTNASRYPVRFLFPEVGSLLVRYLILVQPFKTWLREETNLPANTTEYLWHDGDGVWSEDKLTRVFLSRTAQAIGVKVNIQAWRQLAAGIVIKKFSGQSYQYDLDLPADGFAGGEREGSGVEGGGSMAEALHWQASHNPRTGNANYGGTVNFREGLTDAGLHEYLKASQMWHALSGQALSVLKQMHGPGAVYQGKQSQAMQAVIDDRLQVVAVLGTGEGKSLLYQLPARLPGAGTTVLIVPLVALKQDTIRKCKWLGVECTVWRADELPGTGCPLLLVSLDQAVQAPFLTYLNQLDVSGELARIVIDESHLVCTAENYRRRVTEVK</sequence>
<feature type="non-terminal residue" evidence="1">
    <location>
        <position position="1"/>
    </location>
</feature>
<name>A0ACC3D9K9_9PEZI</name>
<organism evidence="1 2">
    <name type="scientific">Coniosporium uncinatum</name>
    <dbReference type="NCBI Taxonomy" id="93489"/>
    <lineage>
        <taxon>Eukaryota</taxon>
        <taxon>Fungi</taxon>
        <taxon>Dikarya</taxon>
        <taxon>Ascomycota</taxon>
        <taxon>Pezizomycotina</taxon>
        <taxon>Dothideomycetes</taxon>
        <taxon>Dothideomycetes incertae sedis</taxon>
        <taxon>Coniosporium</taxon>
    </lineage>
</organism>
<reference evidence="1" key="1">
    <citation type="submission" date="2024-09" db="EMBL/GenBank/DDBJ databases">
        <title>Black Yeasts Isolated from many extreme environments.</title>
        <authorList>
            <person name="Coleine C."/>
            <person name="Stajich J.E."/>
            <person name="Selbmann L."/>
        </authorList>
    </citation>
    <scope>NUCLEOTIDE SEQUENCE</scope>
    <source>
        <strain evidence="1">CCFEE 5737</strain>
    </source>
</reference>
<comment type="caution">
    <text evidence="1">The sequence shown here is derived from an EMBL/GenBank/DDBJ whole genome shotgun (WGS) entry which is preliminary data.</text>
</comment>
<evidence type="ECO:0000313" key="2">
    <source>
        <dbReference type="Proteomes" id="UP001186974"/>
    </source>
</evidence>
<gene>
    <name evidence="1" type="ORF">LTS18_011038</name>
</gene>
<dbReference type="EMBL" id="JAWDJW010006648">
    <property type="protein sequence ID" value="KAK3064000.1"/>
    <property type="molecule type" value="Genomic_DNA"/>
</dbReference>
<keyword evidence="2" id="KW-1185">Reference proteome</keyword>